<dbReference type="InterPro" id="IPR016035">
    <property type="entry name" value="Acyl_Trfase/lysoPLipase"/>
</dbReference>
<evidence type="ECO:0000256" key="2">
    <source>
        <dbReference type="ARBA" id="ARBA00013258"/>
    </source>
</evidence>
<dbReference type="PIRSF" id="PIRSF000446">
    <property type="entry name" value="Mct"/>
    <property type="match status" value="1"/>
</dbReference>
<dbReference type="PANTHER" id="PTHR42681:SF1">
    <property type="entry name" value="MALONYL-COA-ACYL CARRIER PROTEIN TRANSACYLASE, MITOCHONDRIAL"/>
    <property type="match status" value="1"/>
</dbReference>
<organism evidence="7">
    <name type="scientific">hydrothermal vent metagenome</name>
    <dbReference type="NCBI Taxonomy" id="652676"/>
    <lineage>
        <taxon>unclassified sequences</taxon>
        <taxon>metagenomes</taxon>
        <taxon>ecological metagenomes</taxon>
    </lineage>
</organism>
<dbReference type="SUPFAM" id="SSF55048">
    <property type="entry name" value="Probable ACP-binding domain of malonyl-CoA ACP transacylase"/>
    <property type="match status" value="1"/>
</dbReference>
<dbReference type="InterPro" id="IPR016036">
    <property type="entry name" value="Malonyl_transacylase_ACP-bd"/>
</dbReference>
<dbReference type="GO" id="GO:0004314">
    <property type="term" value="F:[acyl-carrier-protein] S-malonyltransferase activity"/>
    <property type="evidence" value="ECO:0007669"/>
    <property type="project" value="UniProtKB-EC"/>
</dbReference>
<dbReference type="InterPro" id="IPR014043">
    <property type="entry name" value="Acyl_transferase_dom"/>
</dbReference>
<gene>
    <name evidence="7" type="ORF">MNBD_NITROSPINAE02-50</name>
</gene>
<dbReference type="Gene3D" id="3.30.70.250">
    <property type="entry name" value="Malonyl-CoA ACP transacylase, ACP-binding"/>
    <property type="match status" value="1"/>
</dbReference>
<dbReference type="InterPro" id="IPR050858">
    <property type="entry name" value="Mal-CoA-ACP_Trans/PKS_FabD"/>
</dbReference>
<dbReference type="Gene3D" id="3.40.366.10">
    <property type="entry name" value="Malonyl-Coenzyme A Acyl Carrier Protein, domain 2"/>
    <property type="match status" value="1"/>
</dbReference>
<evidence type="ECO:0000259" key="6">
    <source>
        <dbReference type="SMART" id="SM00827"/>
    </source>
</evidence>
<dbReference type="SUPFAM" id="SSF52151">
    <property type="entry name" value="FabD/lysophospholipase-like"/>
    <property type="match status" value="1"/>
</dbReference>
<accession>A0A3B1BMX3</accession>
<dbReference type="AlphaFoldDB" id="A0A3B1BMX3"/>
<evidence type="ECO:0000256" key="5">
    <source>
        <dbReference type="ARBA" id="ARBA00048462"/>
    </source>
</evidence>
<comment type="similarity">
    <text evidence="1">Belongs to the FabD family.</text>
</comment>
<dbReference type="SMART" id="SM00827">
    <property type="entry name" value="PKS_AT"/>
    <property type="match status" value="1"/>
</dbReference>
<reference evidence="7" key="1">
    <citation type="submission" date="2018-06" db="EMBL/GenBank/DDBJ databases">
        <authorList>
            <person name="Zhirakovskaya E."/>
        </authorList>
    </citation>
    <scope>NUCLEOTIDE SEQUENCE</scope>
</reference>
<dbReference type="EC" id="2.3.1.39" evidence="2"/>
<evidence type="ECO:0000256" key="1">
    <source>
        <dbReference type="ARBA" id="ARBA00008217"/>
    </source>
</evidence>
<protein>
    <recommendedName>
        <fullName evidence="2">[acyl-carrier-protein] S-malonyltransferase</fullName>
        <ecNumber evidence="2">2.3.1.39</ecNumber>
    </recommendedName>
</protein>
<feature type="domain" description="Malonyl-CoA:ACP transacylase (MAT)" evidence="6">
    <location>
        <begin position="8"/>
        <end position="311"/>
    </location>
</feature>
<proteinExistence type="inferred from homology"/>
<dbReference type="PANTHER" id="PTHR42681">
    <property type="entry name" value="MALONYL-COA-ACYL CARRIER PROTEIN TRANSACYLASE, MITOCHONDRIAL"/>
    <property type="match status" value="1"/>
</dbReference>
<dbReference type="InterPro" id="IPR001227">
    <property type="entry name" value="Ac_transferase_dom_sf"/>
</dbReference>
<dbReference type="FunFam" id="3.30.70.250:FF:000001">
    <property type="entry name" value="Malonyl CoA-acyl carrier protein transacylase"/>
    <property type="match status" value="1"/>
</dbReference>
<evidence type="ECO:0000313" key="7">
    <source>
        <dbReference type="EMBL" id="VAX19706.1"/>
    </source>
</evidence>
<dbReference type="Pfam" id="PF00698">
    <property type="entry name" value="Acyl_transf_1"/>
    <property type="match status" value="1"/>
</dbReference>
<comment type="catalytic activity">
    <reaction evidence="5">
        <text>holo-[ACP] + malonyl-CoA = malonyl-[ACP] + CoA</text>
        <dbReference type="Rhea" id="RHEA:41792"/>
        <dbReference type="Rhea" id="RHEA-COMP:9623"/>
        <dbReference type="Rhea" id="RHEA-COMP:9685"/>
        <dbReference type="ChEBI" id="CHEBI:57287"/>
        <dbReference type="ChEBI" id="CHEBI:57384"/>
        <dbReference type="ChEBI" id="CHEBI:64479"/>
        <dbReference type="ChEBI" id="CHEBI:78449"/>
        <dbReference type="EC" id="2.3.1.39"/>
    </reaction>
</comment>
<dbReference type="GO" id="GO:0006633">
    <property type="term" value="P:fatty acid biosynthetic process"/>
    <property type="evidence" value="ECO:0007669"/>
    <property type="project" value="TreeGrafter"/>
</dbReference>
<evidence type="ECO:0000256" key="3">
    <source>
        <dbReference type="ARBA" id="ARBA00022679"/>
    </source>
</evidence>
<name>A0A3B1BMX3_9ZZZZ</name>
<sequence length="311" mass="32566">MSGNVAFLFPGQGSQFVGMGATFIESSADAKKRVEEASDALGFDIGKMILQGPEEELRLTSNTQPAILLVSVIALEALLAKTAIEPSVVAGHSLGEFSACWAAGAIGFTDVIRLVRKRGELMQSAVPVGKGGMAAIIGLCAKEIHAVCEEAGGDVAPANFNSPQQTVIAGEALSVSRAIDIAKSKGAKRALSLPVSAPFHTKMMIPAQEGLAKFLETIKINNPGIPVLRNVDGGVSRQAEEIKEGLIRQVTGCVQWVDSMRNLVGMNVTTALEIGPGKVLCGLMKRIDKSVKTMQVGSSEEVEKAVEALNG</sequence>
<dbReference type="GO" id="GO:0005829">
    <property type="term" value="C:cytosol"/>
    <property type="evidence" value="ECO:0007669"/>
    <property type="project" value="TreeGrafter"/>
</dbReference>
<dbReference type="EMBL" id="UOGE01000047">
    <property type="protein sequence ID" value="VAX19706.1"/>
    <property type="molecule type" value="Genomic_DNA"/>
</dbReference>
<dbReference type="InterPro" id="IPR024925">
    <property type="entry name" value="Malonyl_CoA-ACP_transAc"/>
</dbReference>
<evidence type="ECO:0000256" key="4">
    <source>
        <dbReference type="ARBA" id="ARBA00023315"/>
    </source>
</evidence>
<dbReference type="InterPro" id="IPR004410">
    <property type="entry name" value="Malonyl_CoA-ACP_transAc_FabD"/>
</dbReference>
<dbReference type="NCBIfam" id="TIGR00128">
    <property type="entry name" value="fabD"/>
    <property type="match status" value="1"/>
</dbReference>
<keyword evidence="4 7" id="KW-0012">Acyltransferase</keyword>
<keyword evidence="3 7" id="KW-0808">Transferase</keyword>